<proteinExistence type="predicted"/>
<comment type="caution">
    <text evidence="1">The sequence shown here is derived from an EMBL/GenBank/DDBJ whole genome shotgun (WGS) entry which is preliminary data.</text>
</comment>
<reference evidence="2" key="2">
    <citation type="journal article" date="2018" name="Mol. Plant Microbe Interact.">
        <title>Genome sequence resources for the wheat stripe rust pathogen (Puccinia striiformis f. sp. tritici) and the barley stripe rust pathogen (Puccinia striiformis f. sp. hordei).</title>
        <authorList>
            <person name="Xia C."/>
            <person name="Wang M."/>
            <person name="Yin C."/>
            <person name="Cornejo O.E."/>
            <person name="Hulbert S.H."/>
            <person name="Chen X."/>
        </authorList>
    </citation>
    <scope>NUCLEOTIDE SEQUENCE [LARGE SCALE GENOMIC DNA]</scope>
    <source>
        <strain evidence="2">93-210</strain>
    </source>
</reference>
<reference evidence="1 2" key="3">
    <citation type="journal article" date="2022" name="Microbiol. Spectr.">
        <title>Folding features and dynamics of 3D genome architecture in plant fungal pathogens.</title>
        <authorList>
            <person name="Xia C."/>
        </authorList>
    </citation>
    <scope>NUCLEOTIDE SEQUENCE [LARGE SCALE GENOMIC DNA]</scope>
    <source>
        <strain evidence="1 2">93-210</strain>
    </source>
</reference>
<evidence type="ECO:0000313" key="1">
    <source>
        <dbReference type="EMBL" id="KAI7955108.1"/>
    </source>
</evidence>
<organism evidence="1 2">
    <name type="scientific">Puccinia striiformis f. sp. tritici</name>
    <dbReference type="NCBI Taxonomy" id="168172"/>
    <lineage>
        <taxon>Eukaryota</taxon>
        <taxon>Fungi</taxon>
        <taxon>Dikarya</taxon>
        <taxon>Basidiomycota</taxon>
        <taxon>Pucciniomycotina</taxon>
        <taxon>Pucciniomycetes</taxon>
        <taxon>Pucciniales</taxon>
        <taxon>Pucciniaceae</taxon>
        <taxon>Puccinia</taxon>
    </lineage>
</organism>
<reference evidence="2" key="1">
    <citation type="journal article" date="2018" name="BMC Genomics">
        <title>Genomic insights into host adaptation between the wheat stripe rust pathogen (Puccinia striiformis f. sp. tritici) and the barley stripe rust pathogen (Puccinia striiformis f. sp. hordei).</title>
        <authorList>
            <person name="Xia C."/>
            <person name="Wang M."/>
            <person name="Yin C."/>
            <person name="Cornejo O.E."/>
            <person name="Hulbert S.H."/>
            <person name="Chen X."/>
        </authorList>
    </citation>
    <scope>NUCLEOTIDE SEQUENCE [LARGE SCALE GENOMIC DNA]</scope>
    <source>
        <strain evidence="2">93-210</strain>
    </source>
</reference>
<dbReference type="Proteomes" id="UP001060170">
    <property type="component" value="Chromosome 5"/>
</dbReference>
<accession>A0ACC0EMR9</accession>
<gene>
    <name evidence="1" type="ORF">MJO28_005508</name>
</gene>
<name>A0ACC0EMR9_9BASI</name>
<sequence>MSTSTRSGSAAAAAAPATTTKEEKEIIVIPTFRGENYANWQNAMSAYLEYKSLWHVCQAEPGENPNEKLKGQMLEVWLILNSKIAPEIFTSLNSVCGRNPFKIWTKLKENYATASIYGIYRVCSYYKRINYKDDLLKYIIQIEGALAEMSTIGLDVMNPLVGVNIIEAITDKRPVLMERLLADMDTLGNPFKLLEKLRQIANHDQVRLTRDNPVQQNSLALATTTQGRRRPHPSNGGIRVSCRGGAHNPDATHEESECWTLHPDLRPKKKLRASSYSTMTQGSRQQQNEDYSYYTTDGDTRAASFILDSGASQHMFNDISHFISTEPTEVYIITGSGEDNKKMSATHRGTARLKIGTSTITLHNALFVPNLATNLISFAQLIKEKATITAKEGRMIITLNGNHTISVNTSNNLFEIEGVEKKVITALITDTRPSDSDLMWHLRLGHASSARIKAIVGAKINFTGRINCSTCMKGKMVKLPFKGSFSPTNLPLEVVHGDLVGPITPSTNSGFRYFLTLVDQHTGYIDVTLLKDKSEATAAIIEYKTKFEKQTGHSIKKLITDGGGEFCNKTLGEILKIEGIQHNVSPPYTPQHNGIAEQANRTVIEMTRCNLLQTNMDAEWWGAAVKFSVITTNSLPSLSKSRASPSHLFLKSQTNQDFLRPFGCRAWILKPKANRDRKFDSVAWEGTLIGYANDLSSYQILRHEDQKVITSRQVKFEENVFPRCSAINKSHNTLATRESEPTFISEPMLPSDEAPEIEDRQTTEEDEPEDPVENHPISPETGKRWVYVSDYQPPSNIESTINETNIITGKRVRKQVCYVAITIDPKSHFLAMKSPDHLNWKEAELKEINNMKKYQVWIERPRQTEDRPIASTWAYRKKLGSDNQVIEYKARICAQGFRQTFGVNFELKYAPTGKAASLRLLLSFAVNNDLQIHQLDVRSAFLTCPLDNTVTLLPPPGYECPPGTIFELRKAIYGLKQSSLVWYKRLSNFLISIGFLASLSDPCVFHRSTQPPVWIYAHVDDLVIISRDPSIFKKEIEKEFDIKYLGAASFLLGMNIDRTQNQLHVHQTQYVERKIIEFGLTEAKLASCPMNPKIHLRAASPQEITEFTVLNVNYRALVGSLNYLSVLTRPDISYAVSVLSQHLERPGIQHFRAAQQVFRYLAGTKHVGLVFTKSDGLSFRAHVDSDWGNCPDTRRSATGYVVLTNDQTLSWKASQQATVSLSSTEAEYKALSDLGRELAWLANLTLEINLNYSPTEIPVGVDNQGAIDLARSEISQNGFRTKHMDIRLHFVRELIINKLIKLHYIRTTSNFSDFLTKPTGRCTIRRSLAAISVVSPDPSASNLAARGNPACRSSPNGAETAKRRCKENSSFDAQQHETSSQSPRAQKKATSSNAPSVATGANGEPQGKDLLTPTLPLETVRKRLQLQSRHSTSDHQQLKYCVRLRPVPYNGIVEGFYRITTEEKHGFWGLVRGLNVGITANFVVFILSLIGSNNYSSSVSPISSTSISAGNGNLPYPHPYEYSPRVGKPIVTHSSIFISIPSRLSSRVGSGTRSLVSIKQYIPKANLGELPSASRPPSSIIMVHFFRTTFLFAVLLIMATTPGPSAASAALTGPTPPGDPVEGEGGNGGHHHARALLTGPTRPGDPVEGEGGNGGHHHARALLTGPTPPGDPVEGEGGNGGHHHARALVTGPTPPGDPVEGEGGNGVGTQVDVEGEGGNGGHHHARALVTGPTPPGDPVEGEGGNGGHHHARALVTGPTPPGDPVEGEGGNGGHHHTRAIASDSRPTVVTPGNNWRDGKMFTT</sequence>
<dbReference type="EMBL" id="CM045869">
    <property type="protein sequence ID" value="KAI7955108.1"/>
    <property type="molecule type" value="Genomic_DNA"/>
</dbReference>
<evidence type="ECO:0000313" key="2">
    <source>
        <dbReference type="Proteomes" id="UP001060170"/>
    </source>
</evidence>
<keyword evidence="2" id="KW-1185">Reference proteome</keyword>
<protein>
    <submittedName>
        <fullName evidence="1">Uncharacterized protein</fullName>
    </submittedName>
</protein>